<evidence type="ECO:0000313" key="3">
    <source>
        <dbReference type="Proteomes" id="UP000000852"/>
    </source>
</evidence>
<dbReference type="STRING" id="485917.Phep_3928"/>
<name>C6XVP4_PEDHD</name>
<organism evidence="2 3">
    <name type="scientific">Pedobacter heparinus (strain ATCC 13125 / DSM 2366 / CIP 104194 / JCM 7457 / NBRC 12017 / NCIMB 9290 / NRRL B-14731 / HIM 762-3)</name>
    <dbReference type="NCBI Taxonomy" id="485917"/>
    <lineage>
        <taxon>Bacteria</taxon>
        <taxon>Pseudomonadati</taxon>
        <taxon>Bacteroidota</taxon>
        <taxon>Sphingobacteriia</taxon>
        <taxon>Sphingobacteriales</taxon>
        <taxon>Sphingobacteriaceae</taxon>
        <taxon>Pedobacter</taxon>
    </lineage>
</organism>
<feature type="transmembrane region" description="Helical" evidence="1">
    <location>
        <begin position="87"/>
        <end position="108"/>
    </location>
</feature>
<dbReference type="KEGG" id="phe:Phep_3928"/>
<evidence type="ECO:0008006" key="4">
    <source>
        <dbReference type="Google" id="ProtNLM"/>
    </source>
</evidence>
<protein>
    <recommendedName>
        <fullName evidence="4">O-antigen polymerase</fullName>
    </recommendedName>
</protein>
<evidence type="ECO:0000313" key="2">
    <source>
        <dbReference type="EMBL" id="ACU06119.1"/>
    </source>
</evidence>
<feature type="transmembrane region" description="Helical" evidence="1">
    <location>
        <begin position="38"/>
        <end position="57"/>
    </location>
</feature>
<feature type="transmembrane region" description="Helical" evidence="1">
    <location>
        <begin position="120"/>
        <end position="140"/>
    </location>
</feature>
<feature type="transmembrane region" description="Helical" evidence="1">
    <location>
        <begin position="338"/>
        <end position="356"/>
    </location>
</feature>
<feature type="transmembrane region" description="Helical" evidence="1">
    <location>
        <begin position="12"/>
        <end position="32"/>
    </location>
</feature>
<sequence>MKLKQSIKVDNLSLSIALLIGVFILIYPPFIASVYVPAFIRIPLLFILVAFFFFLAITKRSYVYQFGPWVCFFLIQEVYWLLTGNKIVGDTIYFLLFALLASSIVIVAKRIPQLKFLVRRFYLILIVSLSILAILSFLAFNLDIFPYVLKTVGQEEYYEYYHNIFFGYVNLKIFETFNIGRVCGYLFEPSYLGWFLTTNFFILDRYLITRKYLIPVRIIVLLGALASFSTASWIVFAIVGLLNFFYIFLSLIKIKGRLANMIILISFLLVGGITILAIPKQKLIEGLGTSSHENREDRVMNSLLILANSSIPDIILGRSPGFIEVTVQTGESNQLMKILVEYGIITFSLIIAFIVYCTKKSRLFLVANLLFLNSVVIFFTPLFIFNLIVCKWNDEEKTKKIDA</sequence>
<accession>C6XVP4</accession>
<dbReference type="OrthoDB" id="1493549at2"/>
<evidence type="ECO:0000256" key="1">
    <source>
        <dbReference type="SAM" id="Phobius"/>
    </source>
</evidence>
<dbReference type="AlphaFoldDB" id="C6XVP4"/>
<proteinExistence type="predicted"/>
<feature type="transmembrane region" description="Helical" evidence="1">
    <location>
        <begin position="258"/>
        <end position="278"/>
    </location>
</feature>
<keyword evidence="1" id="KW-0472">Membrane</keyword>
<feature type="transmembrane region" description="Helical" evidence="1">
    <location>
        <begin position="363"/>
        <end position="389"/>
    </location>
</feature>
<dbReference type="EMBL" id="CP001681">
    <property type="protein sequence ID" value="ACU06119.1"/>
    <property type="molecule type" value="Genomic_DNA"/>
</dbReference>
<feature type="transmembrane region" description="Helical" evidence="1">
    <location>
        <begin position="220"/>
        <end position="246"/>
    </location>
</feature>
<gene>
    <name evidence="2" type="ordered locus">Phep_3928</name>
</gene>
<dbReference type="HOGENOM" id="CLU_683046_0_0_10"/>
<keyword evidence="1" id="KW-0812">Transmembrane</keyword>
<keyword evidence="3" id="KW-1185">Reference proteome</keyword>
<keyword evidence="1" id="KW-1133">Transmembrane helix</keyword>
<feature type="transmembrane region" description="Helical" evidence="1">
    <location>
        <begin position="62"/>
        <end position="81"/>
    </location>
</feature>
<dbReference type="RefSeq" id="WP_015809727.1">
    <property type="nucleotide sequence ID" value="NC_013061.1"/>
</dbReference>
<reference evidence="2 3" key="1">
    <citation type="journal article" date="2009" name="Stand. Genomic Sci.">
        <title>Complete genome sequence of Pedobacter heparinus type strain (HIM 762-3).</title>
        <authorList>
            <person name="Han C."/>
            <person name="Spring S."/>
            <person name="Lapidus A."/>
            <person name="Del Rio T.G."/>
            <person name="Tice H."/>
            <person name="Copeland A."/>
            <person name="Cheng J.F."/>
            <person name="Lucas S."/>
            <person name="Chen F."/>
            <person name="Nolan M."/>
            <person name="Bruce D."/>
            <person name="Goodwin L."/>
            <person name="Pitluck S."/>
            <person name="Ivanova N."/>
            <person name="Mavromatis K."/>
            <person name="Mikhailova N."/>
            <person name="Pati A."/>
            <person name="Chen A."/>
            <person name="Palaniappan K."/>
            <person name="Land M."/>
            <person name="Hauser L."/>
            <person name="Chang Y.J."/>
            <person name="Jeffries C.C."/>
            <person name="Saunders E."/>
            <person name="Chertkov O."/>
            <person name="Brettin T."/>
            <person name="Goker M."/>
            <person name="Rohde M."/>
            <person name="Bristow J."/>
            <person name="Eisen J.A."/>
            <person name="Markowitz V."/>
            <person name="Hugenholtz P."/>
            <person name="Kyrpides N.C."/>
            <person name="Klenk H.P."/>
            <person name="Detter J.C."/>
        </authorList>
    </citation>
    <scope>NUCLEOTIDE SEQUENCE [LARGE SCALE GENOMIC DNA]</scope>
    <source>
        <strain evidence="3">ATCC 13125 / DSM 2366 / CIP 104194 / JCM 7457 / NBRC 12017 / NCIMB 9290 / NRRL B-14731 / HIM 762-3</strain>
    </source>
</reference>
<dbReference type="Proteomes" id="UP000000852">
    <property type="component" value="Chromosome"/>
</dbReference>